<dbReference type="EMBL" id="JARFYM010000002">
    <property type="protein sequence ID" value="MDL2398324.1"/>
    <property type="molecule type" value="Genomic_DNA"/>
</dbReference>
<proteinExistence type="inferred from homology"/>
<dbReference type="RefSeq" id="WP_285867158.1">
    <property type="nucleotide sequence ID" value="NZ_JARFYM010000002.1"/>
</dbReference>
<dbReference type="InterPro" id="IPR006015">
    <property type="entry name" value="Universal_stress_UspA"/>
</dbReference>
<dbReference type="PANTHER" id="PTHR46268:SF6">
    <property type="entry name" value="UNIVERSAL STRESS PROTEIN UP12"/>
    <property type="match status" value="1"/>
</dbReference>
<dbReference type="CDD" id="cd00293">
    <property type="entry name" value="USP-like"/>
    <property type="match status" value="1"/>
</dbReference>
<feature type="domain" description="UspA" evidence="2">
    <location>
        <begin position="1"/>
        <end position="135"/>
    </location>
</feature>
<dbReference type="InterPro" id="IPR014729">
    <property type="entry name" value="Rossmann-like_a/b/a_fold"/>
</dbReference>
<dbReference type="SUPFAM" id="SSF52402">
    <property type="entry name" value="Adenine nucleotide alpha hydrolases-like"/>
    <property type="match status" value="1"/>
</dbReference>
<comment type="caution">
    <text evidence="3">The sequence shown here is derived from an EMBL/GenBank/DDBJ whole genome shotgun (WGS) entry which is preliminary data.</text>
</comment>
<comment type="similarity">
    <text evidence="1">Belongs to the universal stress protein A family.</text>
</comment>
<evidence type="ECO:0000259" key="2">
    <source>
        <dbReference type="Pfam" id="PF00582"/>
    </source>
</evidence>
<gene>
    <name evidence="3" type="ORF">PY649_05385</name>
</gene>
<accession>A0ABT7JPP0</accession>
<evidence type="ECO:0000256" key="1">
    <source>
        <dbReference type="ARBA" id="ARBA00008791"/>
    </source>
</evidence>
<evidence type="ECO:0000313" key="3">
    <source>
        <dbReference type="EMBL" id="MDL2398324.1"/>
    </source>
</evidence>
<organism evidence="3 4">
    <name type="scientific">Rhizobium mayense</name>
    <dbReference type="NCBI Taxonomy" id="1312184"/>
    <lineage>
        <taxon>Bacteria</taxon>
        <taxon>Pseudomonadati</taxon>
        <taxon>Pseudomonadota</taxon>
        <taxon>Alphaproteobacteria</taxon>
        <taxon>Hyphomicrobiales</taxon>
        <taxon>Rhizobiaceae</taxon>
        <taxon>Rhizobium/Agrobacterium group</taxon>
        <taxon>Rhizobium</taxon>
    </lineage>
</organism>
<keyword evidence="4" id="KW-1185">Reference proteome</keyword>
<sequence length="142" mass="15609">MYKTIICAVGLGSRERAEHLLRTAQALLDTDGSLHVVHVVERFPSLAKQNPDDWAISVIDEAEKKLSLLCKQLSIPALIHVRTGRAADTILAIATETKADLIVVAAHAPDVLDRVFGSTVDHIVRHAKCCVHIIRTYSEAKR</sequence>
<reference evidence="3" key="1">
    <citation type="submission" date="2023-06" db="EMBL/GenBank/DDBJ databases">
        <title>Phylogenetic Diversity of Rhizobium strains.</title>
        <authorList>
            <person name="Moura F.T."/>
            <person name="Helene L.C.F."/>
            <person name="Hungria M."/>
        </authorList>
    </citation>
    <scope>NUCLEOTIDE SEQUENCE</scope>
    <source>
        <strain evidence="3">CCGE526</strain>
    </source>
</reference>
<dbReference type="PANTHER" id="PTHR46268">
    <property type="entry name" value="STRESS RESPONSE PROTEIN NHAX"/>
    <property type="match status" value="1"/>
</dbReference>
<protein>
    <submittedName>
        <fullName evidence="3">Universal stress protein</fullName>
    </submittedName>
</protein>
<dbReference type="Pfam" id="PF00582">
    <property type="entry name" value="Usp"/>
    <property type="match status" value="1"/>
</dbReference>
<name>A0ABT7JPP0_9HYPH</name>
<evidence type="ECO:0000313" key="4">
    <source>
        <dbReference type="Proteomes" id="UP001172645"/>
    </source>
</evidence>
<dbReference type="Proteomes" id="UP001172645">
    <property type="component" value="Unassembled WGS sequence"/>
</dbReference>
<dbReference type="Gene3D" id="3.40.50.620">
    <property type="entry name" value="HUPs"/>
    <property type="match status" value="1"/>
</dbReference>
<dbReference type="PRINTS" id="PR01438">
    <property type="entry name" value="UNVRSLSTRESS"/>
</dbReference>
<dbReference type="InterPro" id="IPR006016">
    <property type="entry name" value="UspA"/>
</dbReference>